<evidence type="ECO:0000313" key="3">
    <source>
        <dbReference type="Proteomes" id="UP000621540"/>
    </source>
</evidence>
<dbReference type="Proteomes" id="UP000621540">
    <property type="component" value="Unassembled WGS sequence"/>
</dbReference>
<keyword evidence="1" id="KW-1133">Transmembrane helix</keyword>
<keyword evidence="1" id="KW-0472">Membrane</keyword>
<proteinExistence type="predicted"/>
<gene>
    <name evidence="2" type="ORF">H8Z76_04890</name>
</gene>
<organism evidence="2 3">
    <name type="scientific">Roseburia yibonii</name>
    <dbReference type="NCBI Taxonomy" id="2763063"/>
    <lineage>
        <taxon>Bacteria</taxon>
        <taxon>Bacillati</taxon>
        <taxon>Bacillota</taxon>
        <taxon>Clostridia</taxon>
        <taxon>Lachnospirales</taxon>
        <taxon>Lachnospiraceae</taxon>
        <taxon>Roseburia</taxon>
    </lineage>
</organism>
<evidence type="ECO:0000256" key="1">
    <source>
        <dbReference type="SAM" id="Phobius"/>
    </source>
</evidence>
<dbReference type="RefSeq" id="WP_186981826.1">
    <property type="nucleotide sequence ID" value="NZ_JACOQH010000003.1"/>
</dbReference>
<accession>A0ABR7I8W6</accession>
<dbReference type="EMBL" id="JACOQH010000003">
    <property type="protein sequence ID" value="MBC5753372.1"/>
    <property type="molecule type" value="Genomic_DNA"/>
</dbReference>
<reference evidence="2 3" key="1">
    <citation type="submission" date="2020-08" db="EMBL/GenBank/DDBJ databases">
        <title>Genome public.</title>
        <authorList>
            <person name="Liu C."/>
            <person name="Sun Q."/>
        </authorList>
    </citation>
    <scope>NUCLEOTIDE SEQUENCE [LARGE SCALE GENOMIC DNA]</scope>
    <source>
        <strain evidence="2 3">BX0805</strain>
    </source>
</reference>
<keyword evidence="3" id="KW-1185">Reference proteome</keyword>
<comment type="caution">
    <text evidence="2">The sequence shown here is derived from an EMBL/GenBank/DDBJ whole genome shotgun (WGS) entry which is preliminary data.</text>
</comment>
<sequence>MFSYYVYEKPGKESYGTVERYHTGKGIGILLTEVLLIIFNLLFFGTDTGSRTKGAAKKVKKRAKKAMVFLRSLHGWRWSVFS</sequence>
<feature type="transmembrane region" description="Helical" evidence="1">
    <location>
        <begin position="26"/>
        <end position="44"/>
    </location>
</feature>
<evidence type="ECO:0000313" key="2">
    <source>
        <dbReference type="EMBL" id="MBC5753372.1"/>
    </source>
</evidence>
<name>A0ABR7I8W6_9FIRM</name>
<keyword evidence="1" id="KW-0812">Transmembrane</keyword>
<protein>
    <submittedName>
        <fullName evidence="2">Uncharacterized protein</fullName>
    </submittedName>
</protein>